<dbReference type="PANTHER" id="PTHR42760:SF115">
    <property type="entry name" value="3-OXOACYL-[ACYL-CARRIER-PROTEIN] REDUCTASE FABG"/>
    <property type="match status" value="1"/>
</dbReference>
<protein>
    <submittedName>
        <fullName evidence="4">Short-chain dehydrogenase</fullName>
    </submittedName>
</protein>
<name>A0A0K1EJZ5_CHOCO</name>
<dbReference type="InterPro" id="IPR036291">
    <property type="entry name" value="NAD(P)-bd_dom_sf"/>
</dbReference>
<accession>A0A0K1EJZ5</accession>
<dbReference type="PROSITE" id="PS00061">
    <property type="entry name" value="ADH_SHORT"/>
    <property type="match status" value="1"/>
</dbReference>
<dbReference type="Proteomes" id="UP000067626">
    <property type="component" value="Chromosome"/>
</dbReference>
<dbReference type="PRINTS" id="PR00081">
    <property type="entry name" value="GDHRDH"/>
</dbReference>
<organism evidence="4 5">
    <name type="scientific">Chondromyces crocatus</name>
    <dbReference type="NCBI Taxonomy" id="52"/>
    <lineage>
        <taxon>Bacteria</taxon>
        <taxon>Pseudomonadati</taxon>
        <taxon>Myxococcota</taxon>
        <taxon>Polyangia</taxon>
        <taxon>Polyangiales</taxon>
        <taxon>Polyangiaceae</taxon>
        <taxon>Chondromyces</taxon>
    </lineage>
</organism>
<dbReference type="Gene3D" id="3.40.50.720">
    <property type="entry name" value="NAD(P)-binding Rossmann-like Domain"/>
    <property type="match status" value="1"/>
</dbReference>
<dbReference type="EMBL" id="CP012159">
    <property type="protein sequence ID" value="AKT41180.1"/>
    <property type="molecule type" value="Genomic_DNA"/>
</dbReference>
<evidence type="ECO:0000313" key="4">
    <source>
        <dbReference type="EMBL" id="AKT41180.1"/>
    </source>
</evidence>
<feature type="domain" description="Ketoreductase" evidence="3">
    <location>
        <begin position="11"/>
        <end position="184"/>
    </location>
</feature>
<dbReference type="AlphaFoldDB" id="A0A0K1EJZ5"/>
<dbReference type="InterPro" id="IPR057326">
    <property type="entry name" value="KR_dom"/>
</dbReference>
<comment type="similarity">
    <text evidence="1">Belongs to the short-chain dehydrogenases/reductases (SDR) family.</text>
</comment>
<keyword evidence="5" id="KW-1185">Reference proteome</keyword>
<dbReference type="OrthoDB" id="5363038at2"/>
<dbReference type="SMART" id="SM00822">
    <property type="entry name" value="PKS_KR"/>
    <property type="match status" value="1"/>
</dbReference>
<dbReference type="PRINTS" id="PR00080">
    <property type="entry name" value="SDRFAMILY"/>
</dbReference>
<dbReference type="InterPro" id="IPR020904">
    <property type="entry name" value="Sc_DH/Rdtase_CS"/>
</dbReference>
<evidence type="ECO:0000259" key="3">
    <source>
        <dbReference type="SMART" id="SM00822"/>
    </source>
</evidence>
<dbReference type="SUPFAM" id="SSF51735">
    <property type="entry name" value="NAD(P)-binding Rossmann-fold domains"/>
    <property type="match status" value="1"/>
</dbReference>
<keyword evidence="2" id="KW-0560">Oxidoreductase</keyword>
<dbReference type="PANTHER" id="PTHR42760">
    <property type="entry name" value="SHORT-CHAIN DEHYDROGENASES/REDUCTASES FAMILY MEMBER"/>
    <property type="match status" value="1"/>
</dbReference>
<proteinExistence type="inferred from homology"/>
<reference evidence="4 5" key="1">
    <citation type="submission" date="2015-07" db="EMBL/GenBank/DDBJ databases">
        <title>Genome analysis of myxobacterium Chondromyces crocatus Cm c5 reveals a high potential for natural compound synthesis and the genetic basis for the loss of fruiting body formation.</title>
        <authorList>
            <person name="Zaburannyi N."/>
            <person name="Bunk B."/>
            <person name="Maier J."/>
            <person name="Overmann J."/>
            <person name="Mueller R."/>
        </authorList>
    </citation>
    <scope>NUCLEOTIDE SEQUENCE [LARGE SCALE GENOMIC DNA]</scope>
    <source>
        <strain evidence="4 5">Cm c5</strain>
    </source>
</reference>
<dbReference type="Pfam" id="PF13561">
    <property type="entry name" value="adh_short_C2"/>
    <property type="match status" value="1"/>
</dbReference>
<dbReference type="GO" id="GO:0016616">
    <property type="term" value="F:oxidoreductase activity, acting on the CH-OH group of donors, NAD or NADP as acceptor"/>
    <property type="evidence" value="ECO:0007669"/>
    <property type="project" value="TreeGrafter"/>
</dbReference>
<dbReference type="KEGG" id="ccro:CMC5_053410"/>
<sequence length="252" mass="26331">MHATHGKLTGKVAAITGGNRGIGLATAQLFRAEGARVAIFGRDEATPEHAALLGADALGFAGDVTSIHDVKAFFQAVEQRFGHLDVLFVNAGVSKSAPIADVTEDFFDELFDINVKGAFFTVQQALPLLGSPASIVINTSMVNQVGYPALSVYSATKAALRALVRSFAAELVERGIRVNAVSPGPIATTLLTRDIPDAATRDAILTGIASAIPMKRMGTPAEIARAVLYLASDDASFTTAEELVVDGGMSQF</sequence>
<dbReference type="RefSeq" id="WP_050432994.1">
    <property type="nucleotide sequence ID" value="NZ_CP012159.1"/>
</dbReference>
<dbReference type="FunFam" id="3.40.50.720:FF:000084">
    <property type="entry name" value="Short-chain dehydrogenase reductase"/>
    <property type="match status" value="1"/>
</dbReference>
<evidence type="ECO:0000256" key="2">
    <source>
        <dbReference type="ARBA" id="ARBA00023002"/>
    </source>
</evidence>
<dbReference type="STRING" id="52.CMC5_053410"/>
<evidence type="ECO:0000256" key="1">
    <source>
        <dbReference type="ARBA" id="ARBA00006484"/>
    </source>
</evidence>
<dbReference type="CDD" id="cd05233">
    <property type="entry name" value="SDR_c"/>
    <property type="match status" value="1"/>
</dbReference>
<evidence type="ECO:0000313" key="5">
    <source>
        <dbReference type="Proteomes" id="UP000067626"/>
    </source>
</evidence>
<gene>
    <name evidence="4" type="ORF">CMC5_053410</name>
</gene>
<dbReference type="InterPro" id="IPR002347">
    <property type="entry name" value="SDR_fam"/>
</dbReference>